<dbReference type="EMBL" id="CP014692">
    <property type="protein sequence ID" value="AQS85063.1"/>
    <property type="molecule type" value="Genomic_DNA"/>
</dbReference>
<dbReference type="SUPFAM" id="SSF53383">
    <property type="entry name" value="PLP-dependent transferases"/>
    <property type="match status" value="1"/>
</dbReference>
<dbReference type="PROSITE" id="PS50949">
    <property type="entry name" value="HTH_GNTR"/>
    <property type="match status" value="1"/>
</dbReference>
<dbReference type="KEGG" id="aace:A0U92_10045"/>
<dbReference type="Pfam" id="PF00392">
    <property type="entry name" value="GntR"/>
    <property type="match status" value="1"/>
</dbReference>
<dbReference type="Proteomes" id="UP000188937">
    <property type="component" value="Chromosome"/>
</dbReference>
<dbReference type="Gene3D" id="3.40.640.10">
    <property type="entry name" value="Type I PLP-dependent aspartate aminotransferase-like (Major domain)"/>
    <property type="match status" value="1"/>
</dbReference>
<gene>
    <name evidence="7" type="ORF">A0U92_10045</name>
</gene>
<dbReference type="InterPro" id="IPR000524">
    <property type="entry name" value="Tscrpt_reg_HTH_GntR"/>
</dbReference>
<dbReference type="InterPro" id="IPR004839">
    <property type="entry name" value="Aminotransferase_I/II_large"/>
</dbReference>
<organism evidence="7 8">
    <name type="scientific">Acetobacter aceti</name>
    <dbReference type="NCBI Taxonomy" id="435"/>
    <lineage>
        <taxon>Bacteria</taxon>
        <taxon>Pseudomonadati</taxon>
        <taxon>Pseudomonadota</taxon>
        <taxon>Alphaproteobacteria</taxon>
        <taxon>Acetobacterales</taxon>
        <taxon>Acetobacteraceae</taxon>
        <taxon>Acetobacter</taxon>
        <taxon>Acetobacter subgen. Acetobacter</taxon>
    </lineage>
</organism>
<name>A0A1U9KGY0_ACEAC</name>
<accession>A0A1U9KGY0</accession>
<dbReference type="CDD" id="cd00609">
    <property type="entry name" value="AAT_like"/>
    <property type="match status" value="1"/>
</dbReference>
<evidence type="ECO:0000313" key="7">
    <source>
        <dbReference type="EMBL" id="AQS85063.1"/>
    </source>
</evidence>
<evidence type="ECO:0000256" key="2">
    <source>
        <dbReference type="ARBA" id="ARBA00022898"/>
    </source>
</evidence>
<dbReference type="RefSeq" id="WP_187668746.1">
    <property type="nucleotide sequence ID" value="NZ_CP014692.1"/>
</dbReference>
<dbReference type="GO" id="GO:0030170">
    <property type="term" value="F:pyridoxal phosphate binding"/>
    <property type="evidence" value="ECO:0007669"/>
    <property type="project" value="InterPro"/>
</dbReference>
<evidence type="ECO:0000256" key="5">
    <source>
        <dbReference type="ARBA" id="ARBA00023163"/>
    </source>
</evidence>
<dbReference type="InterPro" id="IPR036390">
    <property type="entry name" value="WH_DNA-bd_sf"/>
</dbReference>
<keyword evidence="5" id="KW-0804">Transcription</keyword>
<evidence type="ECO:0000259" key="6">
    <source>
        <dbReference type="PROSITE" id="PS50949"/>
    </source>
</evidence>
<dbReference type="InterPro" id="IPR015421">
    <property type="entry name" value="PyrdxlP-dep_Trfase_major"/>
</dbReference>
<evidence type="ECO:0000256" key="1">
    <source>
        <dbReference type="ARBA" id="ARBA00005384"/>
    </source>
</evidence>
<proteinExistence type="inferred from homology"/>
<keyword evidence="3" id="KW-0805">Transcription regulation</keyword>
<feature type="domain" description="HTH gntR-type" evidence="6">
    <location>
        <begin position="19"/>
        <end position="89"/>
    </location>
</feature>
<dbReference type="PRINTS" id="PR00035">
    <property type="entry name" value="HTHGNTR"/>
</dbReference>
<dbReference type="InterPro" id="IPR051446">
    <property type="entry name" value="HTH_trans_reg/aminotransferase"/>
</dbReference>
<dbReference type="GO" id="GO:0003700">
    <property type="term" value="F:DNA-binding transcription factor activity"/>
    <property type="evidence" value="ECO:0007669"/>
    <property type="project" value="InterPro"/>
</dbReference>
<sequence>MNRPVFLPAFCLLSADGQDTMPVQLYRDILAAIREGRIKKGSKLPSSRKAAESLGVSRTTVNAAYELLRAEGVLSVRQGAVPAIHVPEWPVKSETSSFSHDLSKRGQGICKDLRRNSFVADQGRMSPGVPDEALFPAQEWARLSRQMARRKHGALSAYGSPYGAPALRAVLAERLFTDRGITVSPDQILVTTGTQASLSLIAQVMTDPGECAAVEDPCHLGARTAFLGAGLTVAPVPVDDDGLDPDLLPDQTRLIYITPSNQYPLGCRLSLSRRMMLLEKARSMQAMVLEDDYDSEFLWRGKEIAALTAHAAGEEVIYLSSASKVLLPGLRVGWMAVPERLVGPFRAAIRNIGIMANVHAQLVLADMMRSGLYRGQLRRISRIYENRGKALFQALSCNDAVEVKEPDGGVQLAVRFHAGGRETDALTALAHHGFRPARLSTHSLSGTMEGLIVGFADANENTIRKFCSVLEQVLKQ</sequence>
<reference evidence="7 8" key="1">
    <citation type="submission" date="2016-03" db="EMBL/GenBank/DDBJ databases">
        <title>Acetic acid bacteria sequencing.</title>
        <authorList>
            <person name="Brandt J."/>
            <person name="Jakob F."/>
            <person name="Vogel R.F."/>
        </authorList>
    </citation>
    <scope>NUCLEOTIDE SEQUENCE [LARGE SCALE GENOMIC DNA]</scope>
    <source>
        <strain evidence="7 8">TMW2.1153</strain>
    </source>
</reference>
<keyword evidence="8" id="KW-1185">Reference proteome</keyword>
<evidence type="ECO:0000256" key="4">
    <source>
        <dbReference type="ARBA" id="ARBA00023125"/>
    </source>
</evidence>
<dbReference type="InterPro" id="IPR036388">
    <property type="entry name" value="WH-like_DNA-bd_sf"/>
</dbReference>
<dbReference type="GO" id="GO:0003677">
    <property type="term" value="F:DNA binding"/>
    <property type="evidence" value="ECO:0007669"/>
    <property type="project" value="UniProtKB-KW"/>
</dbReference>
<dbReference type="PANTHER" id="PTHR46577:SF1">
    <property type="entry name" value="HTH-TYPE TRANSCRIPTIONAL REGULATORY PROTEIN GABR"/>
    <property type="match status" value="1"/>
</dbReference>
<keyword evidence="4" id="KW-0238">DNA-binding</keyword>
<dbReference type="CDD" id="cd07377">
    <property type="entry name" value="WHTH_GntR"/>
    <property type="match status" value="1"/>
</dbReference>
<dbReference type="Gene3D" id="1.10.10.10">
    <property type="entry name" value="Winged helix-like DNA-binding domain superfamily/Winged helix DNA-binding domain"/>
    <property type="match status" value="1"/>
</dbReference>
<keyword evidence="2" id="KW-0663">Pyridoxal phosphate</keyword>
<dbReference type="SUPFAM" id="SSF46785">
    <property type="entry name" value="Winged helix' DNA-binding domain"/>
    <property type="match status" value="1"/>
</dbReference>
<dbReference type="Pfam" id="PF00155">
    <property type="entry name" value="Aminotran_1_2"/>
    <property type="match status" value="1"/>
</dbReference>
<evidence type="ECO:0000256" key="3">
    <source>
        <dbReference type="ARBA" id="ARBA00023015"/>
    </source>
</evidence>
<dbReference type="InterPro" id="IPR015424">
    <property type="entry name" value="PyrdxlP-dep_Trfase"/>
</dbReference>
<protein>
    <recommendedName>
        <fullName evidence="6">HTH gntR-type domain-containing protein</fullName>
    </recommendedName>
</protein>
<dbReference type="STRING" id="435.A0U92_10045"/>
<dbReference type="AlphaFoldDB" id="A0A1U9KGY0"/>
<comment type="similarity">
    <text evidence="1">In the C-terminal section; belongs to the class-I pyridoxal-phosphate-dependent aminotransferase family.</text>
</comment>
<evidence type="ECO:0000313" key="8">
    <source>
        <dbReference type="Proteomes" id="UP000188937"/>
    </source>
</evidence>
<dbReference type="PANTHER" id="PTHR46577">
    <property type="entry name" value="HTH-TYPE TRANSCRIPTIONAL REGULATORY PROTEIN GABR"/>
    <property type="match status" value="1"/>
</dbReference>
<dbReference type="SMART" id="SM00345">
    <property type="entry name" value="HTH_GNTR"/>
    <property type="match status" value="1"/>
</dbReference>